<proteinExistence type="predicted"/>
<name>A0A382NG84_9ZZZZ</name>
<evidence type="ECO:0000313" key="1">
    <source>
        <dbReference type="EMBL" id="SVC59720.1"/>
    </source>
</evidence>
<protein>
    <submittedName>
        <fullName evidence="1">Uncharacterized protein</fullName>
    </submittedName>
</protein>
<reference evidence="1" key="1">
    <citation type="submission" date="2018-05" db="EMBL/GenBank/DDBJ databases">
        <authorList>
            <person name="Lanie J.A."/>
            <person name="Ng W.-L."/>
            <person name="Kazmierczak K.M."/>
            <person name="Andrzejewski T.M."/>
            <person name="Davidsen T.M."/>
            <person name="Wayne K.J."/>
            <person name="Tettelin H."/>
            <person name="Glass J.I."/>
            <person name="Rusch D."/>
            <person name="Podicherti R."/>
            <person name="Tsui H.-C.T."/>
            <person name="Winkler M.E."/>
        </authorList>
    </citation>
    <scope>NUCLEOTIDE SEQUENCE</scope>
</reference>
<dbReference type="AlphaFoldDB" id="A0A382NG84"/>
<sequence length="131" mass="15058">MTEIREKIENILNKNDLGLYTMMKYHFGLDSEQIPYDYPLGEITKRISNFLKVDDNLSLNIAASVELLNASFNVHEDVRNGNTERFSRESLWWKYGPAQAINVGDGFQALSRIHLLELGKKSGDYNKFLSL</sequence>
<dbReference type="InterPro" id="IPR008949">
    <property type="entry name" value="Isoprenoid_synthase_dom_sf"/>
</dbReference>
<feature type="non-terminal residue" evidence="1">
    <location>
        <position position="131"/>
    </location>
</feature>
<dbReference type="SUPFAM" id="SSF48576">
    <property type="entry name" value="Terpenoid synthases"/>
    <property type="match status" value="1"/>
</dbReference>
<gene>
    <name evidence="1" type="ORF">METZ01_LOCUS312574</name>
</gene>
<organism evidence="1">
    <name type="scientific">marine metagenome</name>
    <dbReference type="NCBI Taxonomy" id="408172"/>
    <lineage>
        <taxon>unclassified sequences</taxon>
        <taxon>metagenomes</taxon>
        <taxon>ecological metagenomes</taxon>
    </lineage>
</organism>
<dbReference type="EMBL" id="UINC01100009">
    <property type="protein sequence ID" value="SVC59720.1"/>
    <property type="molecule type" value="Genomic_DNA"/>
</dbReference>
<dbReference type="Gene3D" id="1.10.600.10">
    <property type="entry name" value="Farnesyl Diphosphate Synthase"/>
    <property type="match status" value="1"/>
</dbReference>
<accession>A0A382NG84</accession>